<sequence>MSYHRNEESHCAARQDPNSRIHPCSSSALLAIAALYKFCGDAPSKEDIFDRLHYIAPCSVSMSHPPTSQGRNTGLESMKHGAGNSYPRRVRGVCQVIGTKATDVPLPPQQQASQVACRNVQPPKPQMPSTFCPVQCPTAICSHTWCLARALRIVRLRHPLPSLARSGIDQRHCRSPDAGCNVTLLPVRATDLTEHRRLPLRLSSPLRAAFQAVRSADMVFTHVVCRDVGGRWAFAQRCAWC</sequence>
<reference evidence="1" key="1">
    <citation type="journal article" date="2020" name="Stud. Mycol.">
        <title>101 Dothideomycetes genomes: a test case for predicting lifestyles and emergence of pathogens.</title>
        <authorList>
            <person name="Haridas S."/>
            <person name="Albert R."/>
            <person name="Binder M."/>
            <person name="Bloem J."/>
            <person name="Labutti K."/>
            <person name="Salamov A."/>
            <person name="Andreopoulos B."/>
            <person name="Baker S."/>
            <person name="Barry K."/>
            <person name="Bills G."/>
            <person name="Bluhm B."/>
            <person name="Cannon C."/>
            <person name="Castanera R."/>
            <person name="Culley D."/>
            <person name="Daum C."/>
            <person name="Ezra D."/>
            <person name="Gonzalez J."/>
            <person name="Henrissat B."/>
            <person name="Kuo A."/>
            <person name="Liang C."/>
            <person name="Lipzen A."/>
            <person name="Lutzoni F."/>
            <person name="Magnuson J."/>
            <person name="Mondo S."/>
            <person name="Nolan M."/>
            <person name="Ohm R."/>
            <person name="Pangilinan J."/>
            <person name="Park H.-J."/>
            <person name="Ramirez L."/>
            <person name="Alfaro M."/>
            <person name="Sun H."/>
            <person name="Tritt A."/>
            <person name="Yoshinaga Y."/>
            <person name="Zwiers L.-H."/>
            <person name="Turgeon B."/>
            <person name="Goodwin S."/>
            <person name="Spatafora J."/>
            <person name="Crous P."/>
            <person name="Grigoriev I."/>
        </authorList>
    </citation>
    <scope>NUCLEOTIDE SEQUENCE</scope>
    <source>
        <strain evidence="1">CBS 107.79</strain>
    </source>
</reference>
<protein>
    <submittedName>
        <fullName evidence="1">Uncharacterized protein</fullName>
    </submittedName>
</protein>
<organism evidence="1 2">
    <name type="scientific">Bimuria novae-zelandiae CBS 107.79</name>
    <dbReference type="NCBI Taxonomy" id="1447943"/>
    <lineage>
        <taxon>Eukaryota</taxon>
        <taxon>Fungi</taxon>
        <taxon>Dikarya</taxon>
        <taxon>Ascomycota</taxon>
        <taxon>Pezizomycotina</taxon>
        <taxon>Dothideomycetes</taxon>
        <taxon>Pleosporomycetidae</taxon>
        <taxon>Pleosporales</taxon>
        <taxon>Massarineae</taxon>
        <taxon>Didymosphaeriaceae</taxon>
        <taxon>Bimuria</taxon>
    </lineage>
</organism>
<accession>A0A6A5VF74</accession>
<dbReference type="Proteomes" id="UP000800036">
    <property type="component" value="Unassembled WGS sequence"/>
</dbReference>
<dbReference type="EMBL" id="ML976672">
    <property type="protein sequence ID" value="KAF1975029.1"/>
    <property type="molecule type" value="Genomic_DNA"/>
</dbReference>
<proteinExistence type="predicted"/>
<evidence type="ECO:0000313" key="1">
    <source>
        <dbReference type="EMBL" id="KAF1975029.1"/>
    </source>
</evidence>
<keyword evidence="2" id="KW-1185">Reference proteome</keyword>
<name>A0A6A5VF74_9PLEO</name>
<dbReference type="AlphaFoldDB" id="A0A6A5VF74"/>
<evidence type="ECO:0000313" key="2">
    <source>
        <dbReference type="Proteomes" id="UP000800036"/>
    </source>
</evidence>
<gene>
    <name evidence="1" type="ORF">BU23DRAFT_86455</name>
</gene>